<reference evidence="11 12" key="1">
    <citation type="submission" date="2018-12" db="EMBL/GenBank/DDBJ databases">
        <title>Rubrispira sanarue gen. nov., sp., nov., a member of the order Silvanigrellales, isolated from a brackish lake in Hamamatsu Japan.</title>
        <authorList>
            <person name="Maejima Y."/>
            <person name="Iino T."/>
            <person name="Muraguchi Y."/>
            <person name="Fukuda K."/>
            <person name="Nojiri H."/>
            <person name="Ohkuma M."/>
            <person name="Moriuchi R."/>
            <person name="Dohra H."/>
            <person name="Kimbara K."/>
            <person name="Shintani M."/>
        </authorList>
    </citation>
    <scope>NUCLEOTIDE SEQUENCE [LARGE SCALE GENOMIC DNA]</scope>
    <source>
        <strain evidence="11 12">RF1110005</strain>
    </source>
</reference>
<dbReference type="InterPro" id="IPR009165">
    <property type="entry name" value="S-AdoMet_deCO2ase_bac"/>
</dbReference>
<protein>
    <submittedName>
        <fullName evidence="11">Adenosylmethionine decarboxylase</fullName>
    </submittedName>
</protein>
<keyword evidence="5" id="KW-0745">Spermidine biosynthesis</keyword>
<keyword evidence="4" id="KW-0068">Autocatalytic cleavage</keyword>
<dbReference type="HAMAP" id="MF_00465">
    <property type="entry name" value="AdoMetDC_2"/>
    <property type="match status" value="1"/>
</dbReference>
<dbReference type="KEGG" id="sbf:JCM31447_19490"/>
<keyword evidence="3" id="KW-0210">Decarboxylase</keyword>
<evidence type="ECO:0000256" key="3">
    <source>
        <dbReference type="ARBA" id="ARBA00022793"/>
    </source>
</evidence>
<evidence type="ECO:0000256" key="6">
    <source>
        <dbReference type="ARBA" id="ARBA00023115"/>
    </source>
</evidence>
<dbReference type="GO" id="GO:0008295">
    <property type="term" value="P:spermidine biosynthetic process"/>
    <property type="evidence" value="ECO:0007669"/>
    <property type="project" value="UniProtKB-KW"/>
</dbReference>
<dbReference type="RefSeq" id="WP_130609468.1">
    <property type="nucleotide sequence ID" value="NZ_AP019368.1"/>
</dbReference>
<keyword evidence="7" id="KW-0865">Zymogen</keyword>
<dbReference type="Gene3D" id="3.60.90.10">
    <property type="entry name" value="S-adenosylmethionine decarboxylase"/>
    <property type="match status" value="1"/>
</dbReference>
<dbReference type="InterPro" id="IPR003826">
    <property type="entry name" value="AdoMetDC_fam_prok"/>
</dbReference>
<dbReference type="Pfam" id="PF02675">
    <property type="entry name" value="AdoMet_dc"/>
    <property type="match status" value="1"/>
</dbReference>
<dbReference type="InterPro" id="IPR016067">
    <property type="entry name" value="S-AdoMet_deCO2ase_core"/>
</dbReference>
<sequence length="267" mass="30505">MTEILGFNNLTKALSFNLYDFAVALNDEERASYIRYIDERYSARQIESQLIRIAEIIDAEVLNVSSKDFDPYGASVILLMSDLKGDQATQQANMISQSTYNIVDKQANLMAQSTVSIHLDKSHICAHTYPDSLDPSGICSFRVDIDIATCGSISPLYALDFMFKAFETDVVCVDYVVRGFARNKNNEKIYMDHEIESITQFVSPFILREYDTIDKNSPEHHTYQTMFCRKELDESCYFRNPRTVPPHIASEKMALIRKEIDSIALLK</sequence>
<gene>
    <name evidence="11" type="ORF">JCM31447_19490</name>
</gene>
<name>A0A4P2VVE5_FLUSA</name>
<evidence type="ECO:0000313" key="12">
    <source>
        <dbReference type="Proteomes" id="UP000291236"/>
    </source>
</evidence>
<evidence type="ECO:0000256" key="9">
    <source>
        <dbReference type="ARBA" id="ARBA00023270"/>
    </source>
</evidence>
<accession>A0A4P2VVE5</accession>
<evidence type="ECO:0000256" key="5">
    <source>
        <dbReference type="ARBA" id="ARBA00023066"/>
    </source>
</evidence>
<keyword evidence="8" id="KW-0456">Lyase</keyword>
<evidence type="ECO:0000256" key="7">
    <source>
        <dbReference type="ARBA" id="ARBA00023145"/>
    </source>
</evidence>
<evidence type="ECO:0000256" key="8">
    <source>
        <dbReference type="ARBA" id="ARBA00023239"/>
    </source>
</evidence>
<keyword evidence="2" id="KW-0949">S-adenosyl-L-methionine</keyword>
<keyword evidence="6" id="KW-0620">Polyamine biosynthesis</keyword>
<evidence type="ECO:0000256" key="2">
    <source>
        <dbReference type="ARBA" id="ARBA00022691"/>
    </source>
</evidence>
<evidence type="ECO:0000256" key="10">
    <source>
        <dbReference type="ARBA" id="ARBA00023317"/>
    </source>
</evidence>
<dbReference type="Proteomes" id="UP000291236">
    <property type="component" value="Chromosome"/>
</dbReference>
<keyword evidence="9" id="KW-0704">Schiff base</keyword>
<evidence type="ECO:0000256" key="4">
    <source>
        <dbReference type="ARBA" id="ARBA00022813"/>
    </source>
</evidence>
<dbReference type="GO" id="GO:0005829">
    <property type="term" value="C:cytosol"/>
    <property type="evidence" value="ECO:0007669"/>
    <property type="project" value="TreeGrafter"/>
</dbReference>
<dbReference type="PANTHER" id="PTHR33866:SF1">
    <property type="entry name" value="S-ADENOSYLMETHIONINE DECARBOXYLASE PROENZYME"/>
    <property type="match status" value="1"/>
</dbReference>
<dbReference type="SUPFAM" id="SSF56276">
    <property type="entry name" value="S-adenosylmethionine decarboxylase"/>
    <property type="match status" value="1"/>
</dbReference>
<dbReference type="EMBL" id="AP019368">
    <property type="protein sequence ID" value="BBH53505.1"/>
    <property type="molecule type" value="Genomic_DNA"/>
</dbReference>
<proteinExistence type="inferred from homology"/>
<dbReference type="GO" id="GO:0004014">
    <property type="term" value="F:adenosylmethionine decarboxylase activity"/>
    <property type="evidence" value="ECO:0007669"/>
    <property type="project" value="InterPro"/>
</dbReference>
<dbReference type="AlphaFoldDB" id="A0A4P2VVE5"/>
<evidence type="ECO:0000313" key="11">
    <source>
        <dbReference type="EMBL" id="BBH53505.1"/>
    </source>
</evidence>
<evidence type="ECO:0000256" key="1">
    <source>
        <dbReference type="ARBA" id="ARBA00001928"/>
    </source>
</evidence>
<keyword evidence="12" id="KW-1185">Reference proteome</keyword>
<comment type="cofactor">
    <cofactor evidence="1">
        <name>pyruvate</name>
        <dbReference type="ChEBI" id="CHEBI:15361"/>
    </cofactor>
</comment>
<organism evidence="11 12">
    <name type="scientific">Fluviispira sanaruensis</name>
    <dbReference type="NCBI Taxonomy" id="2493639"/>
    <lineage>
        <taxon>Bacteria</taxon>
        <taxon>Pseudomonadati</taxon>
        <taxon>Bdellovibrionota</taxon>
        <taxon>Oligoflexia</taxon>
        <taxon>Silvanigrellales</taxon>
        <taxon>Silvanigrellaceae</taxon>
        <taxon>Fluviispira</taxon>
    </lineage>
</organism>
<dbReference type="OrthoDB" id="5290709at2"/>
<keyword evidence="10" id="KW-0670">Pyruvate</keyword>
<dbReference type="PANTHER" id="PTHR33866">
    <property type="entry name" value="S-ADENOSYLMETHIONINE DECARBOXYLASE PROENZYME"/>
    <property type="match status" value="1"/>
</dbReference>